<feature type="domain" description="Carrier" evidence="1">
    <location>
        <begin position="10"/>
        <end position="85"/>
    </location>
</feature>
<gene>
    <name evidence="2" type="ORF">A7A09_000585</name>
</gene>
<proteinExistence type="predicted"/>
<reference evidence="2" key="1">
    <citation type="submission" date="2018-05" db="EMBL/GenBank/DDBJ databases">
        <title>Reclassification of Methylarcula marina and Methylarcula terricola as Paracoccus methylarcula sp.nov., comb.nov. and Paracoccus terricola comb.nov.</title>
        <authorList>
            <person name="Shmareva M.N."/>
            <person name="Doronina N.V."/>
            <person name="Vasilenko O.V."/>
            <person name="Tarlachkov S.V."/>
            <person name="Trotsenko Y.A."/>
        </authorList>
    </citation>
    <scope>NUCLEOTIDE SEQUENCE [LARGE SCALE GENOMIC DNA]</scope>
    <source>
        <strain evidence="2">VKM B-2159</strain>
    </source>
</reference>
<dbReference type="InterPro" id="IPR036736">
    <property type="entry name" value="ACP-like_sf"/>
</dbReference>
<dbReference type="SUPFAM" id="SSF47336">
    <property type="entry name" value="ACP-like"/>
    <property type="match status" value="1"/>
</dbReference>
<sequence>MKMKGFSRMTETLSDLDWLQARVTELIEDEDSIDPDESLIFYGLDSIRVMTLAGELKERGIQVSFEELARTPTLNAWSALIRERRAG</sequence>
<dbReference type="AlphaFoldDB" id="A0A3R7PRE7"/>
<dbReference type="Pfam" id="PF00550">
    <property type="entry name" value="PP-binding"/>
    <property type="match status" value="1"/>
</dbReference>
<protein>
    <submittedName>
        <fullName evidence="2">Isochorismatase</fullName>
    </submittedName>
</protein>
<dbReference type="OrthoDB" id="2455700at2"/>
<comment type="caution">
    <text evidence="2">The sequence shown here is derived from an EMBL/GenBank/DDBJ whole genome shotgun (WGS) entry which is preliminary data.</text>
</comment>
<evidence type="ECO:0000313" key="2">
    <source>
        <dbReference type="EMBL" id="RNF35947.1"/>
    </source>
</evidence>
<accession>A0A3R7PRE7</accession>
<dbReference type="PROSITE" id="PS50075">
    <property type="entry name" value="CARRIER"/>
    <property type="match status" value="1"/>
</dbReference>
<dbReference type="Gene3D" id="1.10.1200.10">
    <property type="entry name" value="ACP-like"/>
    <property type="match status" value="1"/>
</dbReference>
<evidence type="ECO:0000313" key="3">
    <source>
        <dbReference type="Proteomes" id="UP000238137"/>
    </source>
</evidence>
<name>A0A3R7PRE7_9RHOB</name>
<dbReference type="Proteomes" id="UP000238137">
    <property type="component" value="Unassembled WGS sequence"/>
</dbReference>
<organism evidence="2 3">
    <name type="scientific">Paracoccus methylarcula</name>
    <dbReference type="NCBI Taxonomy" id="72022"/>
    <lineage>
        <taxon>Bacteria</taxon>
        <taxon>Pseudomonadati</taxon>
        <taxon>Pseudomonadota</taxon>
        <taxon>Alphaproteobacteria</taxon>
        <taxon>Rhodobacterales</taxon>
        <taxon>Paracoccaceae</taxon>
        <taxon>Paracoccus</taxon>
    </lineage>
</organism>
<dbReference type="EMBL" id="PXNQ02000001">
    <property type="protein sequence ID" value="RNF35947.1"/>
    <property type="molecule type" value="Genomic_DNA"/>
</dbReference>
<dbReference type="InterPro" id="IPR009081">
    <property type="entry name" value="PP-bd_ACP"/>
</dbReference>
<evidence type="ECO:0000259" key="1">
    <source>
        <dbReference type="PROSITE" id="PS50075"/>
    </source>
</evidence>
<keyword evidence="3" id="KW-1185">Reference proteome</keyword>